<sequence length="402" mass="46392">MKKVILLFILFMLPSTSVFAASSVVAIKENEIVAIHLEQNNKVITLNKGEDFFNPKIFDNKQFVAYQDLKSNVYLSKLNDPFDTIFQMSDVKSYTLYGNNLIFSKSEGGIFLYDMSKNKVISLIEKSKYYYDELTINSQGLLFAKKYLIREYSPLGIIQYDLNKKTESLIIDYIPITKDDIGMDPSIAKLSTNGELLYIWCEPNSASQRMDGVPLCVYDVKIKEFKTFNQIKMLVYPDNLAIHPTNDDLIAVINGTWRMMNENKQLQLFNPMNEQIENITKPGIVAMSPSFSQDGTRLYYSAGIEVKDQYTTFVPGSNQIYVYDLNTKKTEKLTNDLTGFDFYPQEIENEELLFLRFDKDHQLSLVRRENKGEESIILTNLLTTNFEVYGHLDSYQILSVKY</sequence>
<dbReference type="Gene3D" id="2.120.10.30">
    <property type="entry name" value="TolB, C-terminal domain"/>
    <property type="match status" value="1"/>
</dbReference>
<evidence type="ECO:0000313" key="4">
    <source>
        <dbReference type="Proteomes" id="UP001058016"/>
    </source>
</evidence>
<evidence type="ECO:0008006" key="6">
    <source>
        <dbReference type="Google" id="ProtNLM"/>
    </source>
</evidence>
<evidence type="ECO:0000313" key="2">
    <source>
        <dbReference type="EMBL" id="UUF05441.1"/>
    </source>
</evidence>
<keyword evidence="4" id="KW-1185">Reference proteome</keyword>
<dbReference type="SUPFAM" id="SSF82171">
    <property type="entry name" value="DPP6 N-terminal domain-like"/>
    <property type="match status" value="1"/>
</dbReference>
<dbReference type="Proteomes" id="UP001058072">
    <property type="component" value="Chromosome"/>
</dbReference>
<dbReference type="PANTHER" id="PTHR36842">
    <property type="entry name" value="PROTEIN TOLB HOMOLOG"/>
    <property type="match status" value="1"/>
</dbReference>
<keyword evidence="1" id="KW-0732">Signal</keyword>
<dbReference type="InterPro" id="IPR011042">
    <property type="entry name" value="6-blade_b-propeller_TolB-like"/>
</dbReference>
<evidence type="ECO:0000313" key="5">
    <source>
        <dbReference type="Proteomes" id="UP001058072"/>
    </source>
</evidence>
<dbReference type="RefSeq" id="WP_212724356.1">
    <property type="nucleotide sequence ID" value="NZ_CP071249.1"/>
</dbReference>
<organism evidence="3 5">
    <name type="scientific">Turicibacter bilis</name>
    <dbReference type="NCBI Taxonomy" id="2735723"/>
    <lineage>
        <taxon>Bacteria</taxon>
        <taxon>Bacillati</taxon>
        <taxon>Bacillota</taxon>
        <taxon>Erysipelotrichia</taxon>
        <taxon>Erysipelotrichales</taxon>
        <taxon>Turicibacteraceae</taxon>
        <taxon>Turicibacter</taxon>
    </lineage>
</organism>
<dbReference type="Proteomes" id="UP001058016">
    <property type="component" value="Chromosome"/>
</dbReference>
<name>A0A9Q9CR03_9FIRM</name>
<dbReference type="EMBL" id="CP071250">
    <property type="protein sequence ID" value="UUF09107.1"/>
    <property type="molecule type" value="Genomic_DNA"/>
</dbReference>
<gene>
    <name evidence="2" type="ORF">J0J69_10185</name>
    <name evidence="3" type="ORF">J0J70_03705</name>
</gene>
<protein>
    <recommendedName>
        <fullName evidence="6">Protein TolB</fullName>
    </recommendedName>
</protein>
<evidence type="ECO:0000313" key="3">
    <source>
        <dbReference type="EMBL" id="UUF09107.1"/>
    </source>
</evidence>
<evidence type="ECO:0000256" key="1">
    <source>
        <dbReference type="SAM" id="SignalP"/>
    </source>
</evidence>
<feature type="chain" id="PRO_5040227460" description="Protein TolB" evidence="1">
    <location>
        <begin position="21"/>
        <end position="402"/>
    </location>
</feature>
<proteinExistence type="predicted"/>
<reference evidence="3 4" key="1">
    <citation type="submission" date="2021-03" db="EMBL/GenBank/DDBJ databases">
        <title>Comparative Genomics and Metabolomics in the genus Turicibacter.</title>
        <authorList>
            <person name="Maki J."/>
            <person name="Looft T."/>
        </authorList>
    </citation>
    <scope>NUCLEOTIDE SEQUENCE</scope>
    <source>
        <strain evidence="3">ISU324</strain>
        <strain evidence="2 4">MMM721</strain>
    </source>
</reference>
<feature type="signal peptide" evidence="1">
    <location>
        <begin position="1"/>
        <end position="20"/>
    </location>
</feature>
<dbReference type="EMBL" id="CP071249">
    <property type="protein sequence ID" value="UUF05441.1"/>
    <property type="molecule type" value="Genomic_DNA"/>
</dbReference>
<dbReference type="AlphaFoldDB" id="A0A9Q9CR03"/>
<accession>A0A9Q9CR03</accession>
<dbReference type="PANTHER" id="PTHR36842:SF1">
    <property type="entry name" value="PROTEIN TOLB"/>
    <property type="match status" value="1"/>
</dbReference>